<name>A0ACB8FNZ7_9SAUR</name>
<reference evidence="1" key="1">
    <citation type="submission" date="2021-08" db="EMBL/GenBank/DDBJ databases">
        <title>The first chromosome-level gecko genome reveals the dynamic sex chromosomes of Neotropical dwarf geckos (Sphaerodactylidae: Sphaerodactylus).</title>
        <authorList>
            <person name="Pinto B.J."/>
            <person name="Keating S.E."/>
            <person name="Gamble T."/>
        </authorList>
    </citation>
    <scope>NUCLEOTIDE SEQUENCE</scope>
    <source>
        <strain evidence="1">TG3544</strain>
    </source>
</reference>
<organism evidence="1 2">
    <name type="scientific">Sphaerodactylus townsendi</name>
    <dbReference type="NCBI Taxonomy" id="933632"/>
    <lineage>
        <taxon>Eukaryota</taxon>
        <taxon>Metazoa</taxon>
        <taxon>Chordata</taxon>
        <taxon>Craniata</taxon>
        <taxon>Vertebrata</taxon>
        <taxon>Euteleostomi</taxon>
        <taxon>Lepidosauria</taxon>
        <taxon>Squamata</taxon>
        <taxon>Bifurcata</taxon>
        <taxon>Gekkota</taxon>
        <taxon>Sphaerodactylidae</taxon>
        <taxon>Sphaerodactylus</taxon>
    </lineage>
</organism>
<proteinExistence type="predicted"/>
<accession>A0ACB8FNZ7</accession>
<dbReference type="Proteomes" id="UP000827872">
    <property type="component" value="Linkage Group LG06"/>
</dbReference>
<comment type="caution">
    <text evidence="1">The sequence shown here is derived from an EMBL/GenBank/DDBJ whole genome shotgun (WGS) entry which is preliminary data.</text>
</comment>
<keyword evidence="2" id="KW-1185">Reference proteome</keyword>
<dbReference type="EMBL" id="CM037619">
    <property type="protein sequence ID" value="KAH8007015.1"/>
    <property type="molecule type" value="Genomic_DNA"/>
</dbReference>
<evidence type="ECO:0000313" key="1">
    <source>
        <dbReference type="EMBL" id="KAH8007015.1"/>
    </source>
</evidence>
<evidence type="ECO:0000313" key="2">
    <source>
        <dbReference type="Proteomes" id="UP000827872"/>
    </source>
</evidence>
<gene>
    <name evidence="1" type="ORF">K3G42_016072</name>
</gene>
<sequence>MSWGPVGDLGHQKPNPLPHLKEKSFRTSTGAHSTDSMASGSFTPPRESFARSSAEGTRGAKGKKKQTERFSPERSPMHASNSNVAGREEGPPAPKKKKKEKPQESRVPPKGAAVTASSRPSPSDPLRAAEHSVVGSSQQANVPPAPAERDVDRSNRQVPGPSSDTGGRGRAATNGGKWSNC</sequence>
<protein>
    <submittedName>
        <fullName evidence="1">Uncharacterized protein</fullName>
    </submittedName>
</protein>